<evidence type="ECO:0000313" key="3">
    <source>
        <dbReference type="Proteomes" id="UP001472677"/>
    </source>
</evidence>
<keyword evidence="3" id="KW-1185">Reference proteome</keyword>
<name>A0ABR2ARY7_9ROSI</name>
<accession>A0ABR2ARY7</accession>
<proteinExistence type="predicted"/>
<dbReference type="EMBL" id="JBBPBM010000347">
    <property type="protein sequence ID" value="KAK8496785.1"/>
    <property type="molecule type" value="Genomic_DNA"/>
</dbReference>
<protein>
    <submittedName>
        <fullName evidence="2">Uncharacterized protein</fullName>
    </submittedName>
</protein>
<sequence>MALLPTLQGWADTALGLNRHLHREHNYRQRNNGSWKSVGRHVMTETAYPVGVNEDKSEDKAEEDEEEESSTMDLEVMVFKLCIL</sequence>
<feature type="compositionally biased region" description="Acidic residues" evidence="1">
    <location>
        <begin position="60"/>
        <end position="70"/>
    </location>
</feature>
<dbReference type="Proteomes" id="UP001472677">
    <property type="component" value="Unassembled WGS sequence"/>
</dbReference>
<reference evidence="2 3" key="1">
    <citation type="journal article" date="2024" name="G3 (Bethesda)">
        <title>Genome assembly of Hibiscus sabdariffa L. provides insights into metabolisms of medicinal natural products.</title>
        <authorList>
            <person name="Kim T."/>
        </authorList>
    </citation>
    <scope>NUCLEOTIDE SEQUENCE [LARGE SCALE GENOMIC DNA]</scope>
    <source>
        <strain evidence="2">TK-2024</strain>
        <tissue evidence="2">Old leaves</tissue>
    </source>
</reference>
<evidence type="ECO:0000256" key="1">
    <source>
        <dbReference type="SAM" id="MobiDB-lite"/>
    </source>
</evidence>
<comment type="caution">
    <text evidence="2">The sequence shown here is derived from an EMBL/GenBank/DDBJ whole genome shotgun (WGS) entry which is preliminary data.</text>
</comment>
<feature type="region of interest" description="Disordered" evidence="1">
    <location>
        <begin position="46"/>
        <end position="70"/>
    </location>
</feature>
<evidence type="ECO:0000313" key="2">
    <source>
        <dbReference type="EMBL" id="KAK8496785.1"/>
    </source>
</evidence>
<organism evidence="2 3">
    <name type="scientific">Hibiscus sabdariffa</name>
    <name type="common">roselle</name>
    <dbReference type="NCBI Taxonomy" id="183260"/>
    <lineage>
        <taxon>Eukaryota</taxon>
        <taxon>Viridiplantae</taxon>
        <taxon>Streptophyta</taxon>
        <taxon>Embryophyta</taxon>
        <taxon>Tracheophyta</taxon>
        <taxon>Spermatophyta</taxon>
        <taxon>Magnoliopsida</taxon>
        <taxon>eudicotyledons</taxon>
        <taxon>Gunneridae</taxon>
        <taxon>Pentapetalae</taxon>
        <taxon>rosids</taxon>
        <taxon>malvids</taxon>
        <taxon>Malvales</taxon>
        <taxon>Malvaceae</taxon>
        <taxon>Malvoideae</taxon>
        <taxon>Hibiscus</taxon>
    </lineage>
</organism>
<gene>
    <name evidence="2" type="ORF">V6N12_044693</name>
</gene>